<comment type="catalytic activity">
    <reaction evidence="8">
        <text>CMP + ATP = CDP + ADP</text>
        <dbReference type="Rhea" id="RHEA:11600"/>
        <dbReference type="ChEBI" id="CHEBI:30616"/>
        <dbReference type="ChEBI" id="CHEBI:58069"/>
        <dbReference type="ChEBI" id="CHEBI:60377"/>
        <dbReference type="ChEBI" id="CHEBI:456216"/>
        <dbReference type="EC" id="2.7.4.25"/>
    </reaction>
</comment>
<evidence type="ECO:0000256" key="8">
    <source>
        <dbReference type="ARBA" id="ARBA00048478"/>
    </source>
</evidence>
<dbReference type="Gene3D" id="3.40.50.300">
    <property type="entry name" value="P-loop containing nucleotide triphosphate hydrolases"/>
    <property type="match status" value="1"/>
</dbReference>
<dbReference type="Pfam" id="PF02224">
    <property type="entry name" value="Cytidylate_kin"/>
    <property type="match status" value="1"/>
</dbReference>
<gene>
    <name evidence="10" type="ORF">MNBD_PLANCTO03-1018</name>
</gene>
<dbReference type="CDD" id="cd02020">
    <property type="entry name" value="CMPK"/>
    <property type="match status" value="1"/>
</dbReference>
<comment type="similarity">
    <text evidence="1">Belongs to the cytidylate kinase family. Type 1 subfamily.</text>
</comment>
<dbReference type="InterPro" id="IPR003136">
    <property type="entry name" value="Cytidylate_kin"/>
</dbReference>
<evidence type="ECO:0000256" key="3">
    <source>
        <dbReference type="ARBA" id="ARBA00022679"/>
    </source>
</evidence>
<sequence length="255" mass="28011">MEHRAAPPILTPTRTPTLTPPIRRVFVVPPDRPTIITVDGPAGTGKSSVSRELAARIGLDFLDTGAMYRAAAAIVLDHAIDRADIEAVVAKVAEADLHFDWTADPPTILAWDRPIAHRIRDADVTEIVSPLAAIGKLRAHMVRKQRIIANQHPRLVSEGRDQGSVVFPDADVKFYLDADPRVRAGRRAEQLRAEGHEADEAALLAEILERDLSDSARTDGPLVCPEDAVVIDTSHLTREQVVQRLEDEVRVRIAL</sequence>
<dbReference type="AlphaFoldDB" id="A0A3B1DDW0"/>
<dbReference type="GO" id="GO:0005524">
    <property type="term" value="F:ATP binding"/>
    <property type="evidence" value="ECO:0007669"/>
    <property type="project" value="UniProtKB-KW"/>
</dbReference>
<dbReference type="EC" id="2.7.4.25" evidence="2"/>
<keyword evidence="6" id="KW-0067">ATP-binding</keyword>
<dbReference type="NCBIfam" id="TIGR00017">
    <property type="entry name" value="cmk"/>
    <property type="match status" value="1"/>
</dbReference>
<dbReference type="HAMAP" id="MF_00238">
    <property type="entry name" value="Cytidyl_kinase_type1"/>
    <property type="match status" value="1"/>
</dbReference>
<evidence type="ECO:0000256" key="4">
    <source>
        <dbReference type="ARBA" id="ARBA00022741"/>
    </source>
</evidence>
<evidence type="ECO:0000256" key="5">
    <source>
        <dbReference type="ARBA" id="ARBA00022777"/>
    </source>
</evidence>
<dbReference type="GO" id="GO:0036431">
    <property type="term" value="F:dCMP kinase activity"/>
    <property type="evidence" value="ECO:0007669"/>
    <property type="project" value="InterPro"/>
</dbReference>
<evidence type="ECO:0000256" key="7">
    <source>
        <dbReference type="ARBA" id="ARBA00047615"/>
    </source>
</evidence>
<reference evidence="10" key="1">
    <citation type="submission" date="2018-06" db="EMBL/GenBank/DDBJ databases">
        <authorList>
            <person name="Zhirakovskaya E."/>
        </authorList>
    </citation>
    <scope>NUCLEOTIDE SEQUENCE</scope>
</reference>
<name>A0A3B1DDW0_9ZZZZ</name>
<dbReference type="GO" id="GO:0036430">
    <property type="term" value="F:CMP kinase activity"/>
    <property type="evidence" value="ECO:0007669"/>
    <property type="project" value="RHEA"/>
</dbReference>
<evidence type="ECO:0000259" key="9">
    <source>
        <dbReference type="Pfam" id="PF02224"/>
    </source>
</evidence>
<keyword evidence="3 10" id="KW-0808">Transferase</keyword>
<dbReference type="SUPFAM" id="SSF52540">
    <property type="entry name" value="P-loop containing nucleoside triphosphate hydrolases"/>
    <property type="match status" value="1"/>
</dbReference>
<organism evidence="10">
    <name type="scientific">hydrothermal vent metagenome</name>
    <dbReference type="NCBI Taxonomy" id="652676"/>
    <lineage>
        <taxon>unclassified sequences</taxon>
        <taxon>metagenomes</taxon>
        <taxon>ecological metagenomes</taxon>
    </lineage>
</organism>
<evidence type="ECO:0000256" key="6">
    <source>
        <dbReference type="ARBA" id="ARBA00022840"/>
    </source>
</evidence>
<evidence type="ECO:0000256" key="1">
    <source>
        <dbReference type="ARBA" id="ARBA00009427"/>
    </source>
</evidence>
<dbReference type="EMBL" id="UOGK01000096">
    <property type="protein sequence ID" value="VAX37041.1"/>
    <property type="molecule type" value="Genomic_DNA"/>
</dbReference>
<evidence type="ECO:0000256" key="2">
    <source>
        <dbReference type="ARBA" id="ARBA00012906"/>
    </source>
</evidence>
<comment type="catalytic activity">
    <reaction evidence="7">
        <text>dCMP + ATP = dCDP + ADP</text>
        <dbReference type="Rhea" id="RHEA:25094"/>
        <dbReference type="ChEBI" id="CHEBI:30616"/>
        <dbReference type="ChEBI" id="CHEBI:57566"/>
        <dbReference type="ChEBI" id="CHEBI:58593"/>
        <dbReference type="ChEBI" id="CHEBI:456216"/>
        <dbReference type="EC" id="2.7.4.25"/>
    </reaction>
</comment>
<accession>A0A3B1DDW0</accession>
<keyword evidence="5 10" id="KW-0418">Kinase</keyword>
<dbReference type="InterPro" id="IPR027417">
    <property type="entry name" value="P-loop_NTPase"/>
</dbReference>
<evidence type="ECO:0000313" key="10">
    <source>
        <dbReference type="EMBL" id="VAX37041.1"/>
    </source>
</evidence>
<feature type="domain" description="Cytidylate kinase" evidence="9">
    <location>
        <begin position="36"/>
        <end position="248"/>
    </location>
</feature>
<keyword evidence="4" id="KW-0547">Nucleotide-binding</keyword>
<proteinExistence type="inferred from homology"/>
<dbReference type="InterPro" id="IPR011994">
    <property type="entry name" value="Cytidylate_kinase_dom"/>
</dbReference>
<protein>
    <recommendedName>
        <fullName evidence="2">(d)CMP kinase</fullName>
        <ecNumber evidence="2">2.7.4.25</ecNumber>
    </recommendedName>
</protein>